<protein>
    <submittedName>
        <fullName evidence="1">Uncharacterized protein</fullName>
    </submittedName>
</protein>
<dbReference type="Proteomes" id="UP000823775">
    <property type="component" value="Unassembled WGS sequence"/>
</dbReference>
<sequence>MGRVSPHPKNFRRPQNKGKNLRTIVGCCENKWPIVFARRFHGGGQMMMRGVSDDDTDAEESGDVRVLLKVPTRTTEYDYQMKAMKGL</sequence>
<accession>A0ABS8TJY1</accession>
<name>A0ABS8TJY1_DATST</name>
<evidence type="ECO:0000313" key="2">
    <source>
        <dbReference type="Proteomes" id="UP000823775"/>
    </source>
</evidence>
<reference evidence="1 2" key="1">
    <citation type="journal article" date="2021" name="BMC Genomics">
        <title>Datura genome reveals duplications of psychoactive alkaloid biosynthetic genes and high mutation rate following tissue culture.</title>
        <authorList>
            <person name="Rajewski A."/>
            <person name="Carter-House D."/>
            <person name="Stajich J."/>
            <person name="Litt A."/>
        </authorList>
    </citation>
    <scope>NUCLEOTIDE SEQUENCE [LARGE SCALE GENOMIC DNA]</scope>
    <source>
        <strain evidence="1">AR-01</strain>
    </source>
</reference>
<organism evidence="1 2">
    <name type="scientific">Datura stramonium</name>
    <name type="common">Jimsonweed</name>
    <name type="synonym">Common thornapple</name>
    <dbReference type="NCBI Taxonomy" id="4076"/>
    <lineage>
        <taxon>Eukaryota</taxon>
        <taxon>Viridiplantae</taxon>
        <taxon>Streptophyta</taxon>
        <taxon>Embryophyta</taxon>
        <taxon>Tracheophyta</taxon>
        <taxon>Spermatophyta</taxon>
        <taxon>Magnoliopsida</taxon>
        <taxon>eudicotyledons</taxon>
        <taxon>Gunneridae</taxon>
        <taxon>Pentapetalae</taxon>
        <taxon>asterids</taxon>
        <taxon>lamiids</taxon>
        <taxon>Solanales</taxon>
        <taxon>Solanaceae</taxon>
        <taxon>Solanoideae</taxon>
        <taxon>Datureae</taxon>
        <taxon>Datura</taxon>
    </lineage>
</organism>
<keyword evidence="2" id="KW-1185">Reference proteome</keyword>
<dbReference type="EMBL" id="JACEIK010001733">
    <property type="protein sequence ID" value="MCD7471832.1"/>
    <property type="molecule type" value="Genomic_DNA"/>
</dbReference>
<comment type="caution">
    <text evidence="1">The sequence shown here is derived from an EMBL/GenBank/DDBJ whole genome shotgun (WGS) entry which is preliminary data.</text>
</comment>
<evidence type="ECO:0000313" key="1">
    <source>
        <dbReference type="EMBL" id="MCD7471832.1"/>
    </source>
</evidence>
<gene>
    <name evidence="1" type="ORF">HAX54_012561</name>
</gene>
<proteinExistence type="predicted"/>